<accession>A0A1B0ZN09</accession>
<organism evidence="4 6">
    <name type="scientific">Phaeobacter gallaeciensis</name>
    <dbReference type="NCBI Taxonomy" id="60890"/>
    <lineage>
        <taxon>Bacteria</taxon>
        <taxon>Pseudomonadati</taxon>
        <taxon>Pseudomonadota</taxon>
        <taxon>Alphaproteobacteria</taxon>
        <taxon>Rhodobacterales</taxon>
        <taxon>Roseobacteraceae</taxon>
        <taxon>Phaeobacter</taxon>
    </lineage>
</organism>
<evidence type="ECO:0000313" key="5">
    <source>
        <dbReference type="EMBL" id="MDE4165579.1"/>
    </source>
</evidence>
<reference evidence="4 6" key="1">
    <citation type="submission" date="2016-04" db="EMBL/GenBank/DDBJ databases">
        <authorList>
            <person name="Evans L.H."/>
            <person name="Alamgir A."/>
            <person name="Owens N."/>
            <person name="Weber N.D."/>
            <person name="Virtaneva K."/>
            <person name="Barbian K."/>
            <person name="Babar A."/>
            <person name="Rosenke K."/>
        </authorList>
    </citation>
    <scope>NUCLEOTIDE SEQUENCE [LARGE SCALE GENOMIC DNA]</scope>
    <source>
        <strain evidence="4 6">JL2886</strain>
    </source>
</reference>
<dbReference type="AlphaFoldDB" id="A0A1B0ZN09"/>
<dbReference type="EMBL" id="JARCJK010000003">
    <property type="protein sequence ID" value="MDE4165579.1"/>
    <property type="molecule type" value="Genomic_DNA"/>
</dbReference>
<proteinExistence type="predicted"/>
<dbReference type="Gene3D" id="1.10.1200.10">
    <property type="entry name" value="ACP-like"/>
    <property type="match status" value="1"/>
</dbReference>
<evidence type="ECO:0000313" key="4">
    <source>
        <dbReference type="EMBL" id="ANP35556.1"/>
    </source>
</evidence>
<dbReference type="SUPFAM" id="SSF47336">
    <property type="entry name" value="ACP-like"/>
    <property type="match status" value="1"/>
</dbReference>
<name>A0A1B0ZN09_9RHOB</name>
<dbReference type="PROSITE" id="PS50075">
    <property type="entry name" value="CARRIER"/>
    <property type="match status" value="1"/>
</dbReference>
<dbReference type="RefSeq" id="WP_065270664.1">
    <property type="nucleotide sequence ID" value="NZ_CP015124.1"/>
</dbReference>
<evidence type="ECO:0000313" key="7">
    <source>
        <dbReference type="Proteomes" id="UP001218364"/>
    </source>
</evidence>
<keyword evidence="1" id="KW-0596">Phosphopantetheine</keyword>
<dbReference type="SMART" id="SM00823">
    <property type="entry name" value="PKS_PP"/>
    <property type="match status" value="1"/>
</dbReference>
<sequence>MPENAVSDKTMRDFLRTSIARIAKLPVEEIDDATAIQDYGLTSLEVVVLSGNLEDAFGLEIDPALVFEFRTIDVVCASLAGSRA</sequence>
<evidence type="ECO:0000256" key="1">
    <source>
        <dbReference type="ARBA" id="ARBA00022450"/>
    </source>
</evidence>
<dbReference type="Proteomes" id="UP000092565">
    <property type="component" value="Chromosome"/>
</dbReference>
<dbReference type="InterPro" id="IPR009081">
    <property type="entry name" value="PP-bd_ACP"/>
</dbReference>
<dbReference type="OrthoDB" id="9023404at2"/>
<dbReference type="EMBL" id="CP015124">
    <property type="protein sequence ID" value="ANP35556.1"/>
    <property type="molecule type" value="Genomic_DNA"/>
</dbReference>
<dbReference type="InterPro" id="IPR036736">
    <property type="entry name" value="ACP-like_sf"/>
</dbReference>
<keyword evidence="2" id="KW-0597">Phosphoprotein</keyword>
<dbReference type="Proteomes" id="UP001218364">
    <property type="component" value="Unassembled WGS sequence"/>
</dbReference>
<reference evidence="5 7" key="2">
    <citation type="submission" date="2023-02" db="EMBL/GenBank/DDBJ databases">
        <title>Population genomics of bacteria associated with diatom.</title>
        <authorList>
            <person name="Xie J."/>
            <person name="Wang H."/>
        </authorList>
    </citation>
    <scope>NUCLEOTIDE SEQUENCE [LARGE SCALE GENOMIC DNA]</scope>
    <source>
        <strain evidence="5 7">PT47_8</strain>
    </source>
</reference>
<dbReference type="InterPro" id="IPR020806">
    <property type="entry name" value="PKS_PP-bd"/>
</dbReference>
<evidence type="ECO:0000256" key="2">
    <source>
        <dbReference type="ARBA" id="ARBA00022553"/>
    </source>
</evidence>
<evidence type="ECO:0000313" key="6">
    <source>
        <dbReference type="Proteomes" id="UP000092565"/>
    </source>
</evidence>
<keyword evidence="6" id="KW-1185">Reference proteome</keyword>
<gene>
    <name evidence="4" type="ORF">JL2886_00629</name>
    <name evidence="5" type="ORF">PXK24_07720</name>
</gene>
<evidence type="ECO:0000259" key="3">
    <source>
        <dbReference type="PROSITE" id="PS50075"/>
    </source>
</evidence>
<dbReference type="GO" id="GO:0031177">
    <property type="term" value="F:phosphopantetheine binding"/>
    <property type="evidence" value="ECO:0007669"/>
    <property type="project" value="InterPro"/>
</dbReference>
<feature type="domain" description="Carrier" evidence="3">
    <location>
        <begin position="9"/>
        <end position="83"/>
    </location>
</feature>
<dbReference type="Pfam" id="PF00550">
    <property type="entry name" value="PP-binding"/>
    <property type="match status" value="1"/>
</dbReference>
<protein>
    <submittedName>
        <fullName evidence="5">Acyl carrier protein</fullName>
    </submittedName>
</protein>